<dbReference type="InterPro" id="IPR044872">
    <property type="entry name" value="CcmK/CsoS1_BMC"/>
</dbReference>
<dbReference type="PANTHER" id="PTHR33941">
    <property type="entry name" value="PROPANEDIOL UTILIZATION PROTEIN PDUA"/>
    <property type="match status" value="1"/>
</dbReference>
<dbReference type="Gene3D" id="3.30.70.1710">
    <property type="match status" value="1"/>
</dbReference>
<comment type="similarity">
    <text evidence="3">Belongs to the bacterial microcompartments protein family.</text>
</comment>
<dbReference type="PROSITE" id="PS51930">
    <property type="entry name" value="BMC_2"/>
    <property type="match status" value="1"/>
</dbReference>
<dbReference type="SUPFAM" id="SSF143414">
    <property type="entry name" value="CcmK-like"/>
    <property type="match status" value="1"/>
</dbReference>
<comment type="subcellular location">
    <subcellularLocation>
        <location evidence="1">Bacterial microcompartment</location>
    </subcellularLocation>
</comment>
<evidence type="ECO:0000256" key="1">
    <source>
        <dbReference type="ARBA" id="ARBA00024322"/>
    </source>
</evidence>
<gene>
    <name evidence="5" type="ORF">HY730_01465</name>
</gene>
<sequence>MPQISLGLVEVRSYVALIEAIDAMLKAANVKIIQYEKVGGGLVSVCISGDIGAVRVAIEAGQAVASRISEAKSALIANPNQELFPLLNANPSVSTL</sequence>
<evidence type="ECO:0000313" key="5">
    <source>
        <dbReference type="EMBL" id="MBI4595028.1"/>
    </source>
</evidence>
<proteinExistence type="inferred from homology"/>
<dbReference type="InterPro" id="IPR037233">
    <property type="entry name" value="CcmK-like_sf"/>
</dbReference>
<comment type="caution">
    <text evidence="5">The sequence shown here is derived from an EMBL/GenBank/DDBJ whole genome shotgun (WGS) entry which is preliminary data.</text>
</comment>
<dbReference type="CDD" id="cd07045">
    <property type="entry name" value="BMC_CcmK_like"/>
    <property type="match status" value="1"/>
</dbReference>
<dbReference type="AlphaFoldDB" id="A0A933GKH7"/>
<evidence type="ECO:0000256" key="3">
    <source>
        <dbReference type="PROSITE-ProRule" id="PRU01278"/>
    </source>
</evidence>
<accession>A0A933GKH7</accession>
<evidence type="ECO:0000256" key="2">
    <source>
        <dbReference type="ARBA" id="ARBA00024446"/>
    </source>
</evidence>
<evidence type="ECO:0000259" key="4">
    <source>
        <dbReference type="PROSITE" id="PS51930"/>
    </source>
</evidence>
<reference evidence="5" key="1">
    <citation type="submission" date="2020-07" db="EMBL/GenBank/DDBJ databases">
        <title>Huge and variable diversity of episymbiotic CPR bacteria and DPANN archaea in groundwater ecosystems.</title>
        <authorList>
            <person name="He C.Y."/>
            <person name="Keren R."/>
            <person name="Whittaker M."/>
            <person name="Farag I.F."/>
            <person name="Doudna J."/>
            <person name="Cate J.H.D."/>
            <person name="Banfield J.F."/>
        </authorList>
    </citation>
    <scope>NUCLEOTIDE SEQUENCE</scope>
    <source>
        <strain evidence="5">NC_groundwater_1482_Ag_S-0.65um_47_24</strain>
    </source>
</reference>
<dbReference type="PANTHER" id="PTHR33941:SF11">
    <property type="entry name" value="BACTERIAL MICROCOMPARTMENT SHELL PROTEIN PDUJ"/>
    <property type="match status" value="1"/>
</dbReference>
<dbReference type="Proteomes" id="UP000772181">
    <property type="component" value="Unassembled WGS sequence"/>
</dbReference>
<evidence type="ECO:0000313" key="6">
    <source>
        <dbReference type="Proteomes" id="UP000772181"/>
    </source>
</evidence>
<keyword evidence="2" id="KW-1283">Bacterial microcompartment</keyword>
<dbReference type="EMBL" id="JACQWF010000069">
    <property type="protein sequence ID" value="MBI4595028.1"/>
    <property type="molecule type" value="Genomic_DNA"/>
</dbReference>
<dbReference type="GO" id="GO:0031469">
    <property type="term" value="C:bacterial microcompartment"/>
    <property type="evidence" value="ECO:0007669"/>
    <property type="project" value="UniProtKB-SubCell"/>
</dbReference>
<name>A0A933GKH7_UNCTE</name>
<dbReference type="SMART" id="SM00877">
    <property type="entry name" value="BMC"/>
    <property type="match status" value="1"/>
</dbReference>
<dbReference type="InterPro" id="IPR050575">
    <property type="entry name" value="BMC_shell"/>
</dbReference>
<organism evidence="5 6">
    <name type="scientific">Tectimicrobiota bacterium</name>
    <dbReference type="NCBI Taxonomy" id="2528274"/>
    <lineage>
        <taxon>Bacteria</taxon>
        <taxon>Pseudomonadati</taxon>
        <taxon>Nitrospinota/Tectimicrobiota group</taxon>
        <taxon>Candidatus Tectimicrobiota</taxon>
    </lineage>
</organism>
<dbReference type="InterPro" id="IPR000249">
    <property type="entry name" value="BMC_dom"/>
</dbReference>
<feature type="domain" description="BMC" evidence="4">
    <location>
        <begin position="5"/>
        <end position="88"/>
    </location>
</feature>
<dbReference type="Pfam" id="PF00936">
    <property type="entry name" value="BMC"/>
    <property type="match status" value="1"/>
</dbReference>
<protein>
    <submittedName>
        <fullName evidence="5">BMC domain-containing protein</fullName>
    </submittedName>
</protein>